<organism evidence="2 3">
    <name type="scientific">Haematococcus lacustris</name>
    <name type="common">Green alga</name>
    <name type="synonym">Haematococcus pluvialis</name>
    <dbReference type="NCBI Taxonomy" id="44745"/>
    <lineage>
        <taxon>Eukaryota</taxon>
        <taxon>Viridiplantae</taxon>
        <taxon>Chlorophyta</taxon>
        <taxon>core chlorophytes</taxon>
        <taxon>Chlorophyceae</taxon>
        <taxon>CS clade</taxon>
        <taxon>Chlamydomonadales</taxon>
        <taxon>Haematococcaceae</taxon>
        <taxon>Haematococcus</taxon>
    </lineage>
</organism>
<evidence type="ECO:0000313" key="3">
    <source>
        <dbReference type="Proteomes" id="UP000485058"/>
    </source>
</evidence>
<protein>
    <submittedName>
        <fullName evidence="2">Uncharacterized protein</fullName>
    </submittedName>
</protein>
<dbReference type="EMBL" id="BLLF01004193">
    <property type="protein sequence ID" value="GFH29122.1"/>
    <property type="molecule type" value="Genomic_DNA"/>
</dbReference>
<gene>
    <name evidence="2" type="ORF">HaLaN_27730</name>
</gene>
<feature type="compositionally biased region" description="Low complexity" evidence="1">
    <location>
        <begin position="9"/>
        <end position="26"/>
    </location>
</feature>
<evidence type="ECO:0000256" key="1">
    <source>
        <dbReference type="SAM" id="MobiDB-lite"/>
    </source>
</evidence>
<sequence length="120" mass="12646">MSCTTQAGTPAPHASATPQQPAPASSCRPWGQDASMFHMQQLSSASMQARPAWPRLVQQNLASHAVTVHGGCACTLYAQCAQKLTNHCQSPLESHACMGVMLAWAAAPAPAPGPEQPWTR</sequence>
<comment type="caution">
    <text evidence="2">The sequence shown here is derived from an EMBL/GenBank/DDBJ whole genome shotgun (WGS) entry which is preliminary data.</text>
</comment>
<proteinExistence type="predicted"/>
<name>A0A6A0A985_HAELA</name>
<reference evidence="2 3" key="1">
    <citation type="submission" date="2020-02" db="EMBL/GenBank/DDBJ databases">
        <title>Draft genome sequence of Haematococcus lacustris strain NIES-144.</title>
        <authorList>
            <person name="Morimoto D."/>
            <person name="Nakagawa S."/>
            <person name="Yoshida T."/>
            <person name="Sawayama S."/>
        </authorList>
    </citation>
    <scope>NUCLEOTIDE SEQUENCE [LARGE SCALE GENOMIC DNA]</scope>
    <source>
        <strain evidence="2 3">NIES-144</strain>
    </source>
</reference>
<accession>A0A6A0A985</accession>
<dbReference type="AlphaFoldDB" id="A0A6A0A985"/>
<evidence type="ECO:0000313" key="2">
    <source>
        <dbReference type="EMBL" id="GFH29122.1"/>
    </source>
</evidence>
<feature type="region of interest" description="Disordered" evidence="1">
    <location>
        <begin position="1"/>
        <end position="31"/>
    </location>
</feature>
<dbReference type="Proteomes" id="UP000485058">
    <property type="component" value="Unassembled WGS sequence"/>
</dbReference>
<keyword evidence="3" id="KW-1185">Reference proteome</keyword>